<organism evidence="1 2">
    <name type="scientific">Hominisplanchenecus faecis</name>
    <dbReference type="NCBI Taxonomy" id="2885351"/>
    <lineage>
        <taxon>Bacteria</taxon>
        <taxon>Bacillati</taxon>
        <taxon>Bacillota</taxon>
        <taxon>Clostridia</taxon>
        <taxon>Lachnospirales</taxon>
        <taxon>Lachnospiraceae</taxon>
        <taxon>Hominisplanchenecus</taxon>
    </lineage>
</organism>
<evidence type="ECO:0000313" key="2">
    <source>
        <dbReference type="Proteomes" id="UP001299235"/>
    </source>
</evidence>
<dbReference type="EMBL" id="JAJEQE010000016">
    <property type="protein sequence ID" value="MCC2148913.1"/>
    <property type="molecule type" value="Genomic_DNA"/>
</dbReference>
<name>A0ABS8EUN6_9FIRM</name>
<comment type="caution">
    <text evidence="1">The sequence shown here is derived from an EMBL/GenBank/DDBJ whole genome shotgun (WGS) entry which is preliminary data.</text>
</comment>
<sequence length="304" mass="34101">MDKRKNKIFLKRAFSLMLSAVVLFTGLPLEMLAAPQSMESKVADEDVLLLQNDSISVRMSGKNGGFYISNVEGDKTIKSDNNKDLLYHSDDYDTSFTSFRITRNGETKDYIFGGDYSFEGIKSGGVTVSQDAKGLSAKWSLGELEFTQRLELANTGSNEHGMVMINYDVQNHGSEDVKVEARMLLDSAVGDQDFVYYEIPNTSYDSDIIKRECVLDAANIPTAFYAYDDIYSPTATASTVVSSKGMLKKSLLHTGTLWRRPALILPRMRLWILQAMAMISTGQQIVPWQCTMILERSNREKKEL</sequence>
<dbReference type="RefSeq" id="WP_248835187.1">
    <property type="nucleotide sequence ID" value="NZ_JAJEQE010000016.1"/>
</dbReference>
<gene>
    <name evidence="1" type="ORF">LKD42_06550</name>
</gene>
<reference evidence="1 2" key="1">
    <citation type="submission" date="2021-10" db="EMBL/GenBank/DDBJ databases">
        <title>Anaerobic single-cell dispensing facilitates the cultivation of human gut bacteria.</title>
        <authorList>
            <person name="Afrizal A."/>
        </authorList>
    </citation>
    <scope>NUCLEOTIDE SEQUENCE [LARGE SCALE GENOMIC DNA]</scope>
    <source>
        <strain evidence="1 2">CLA-AA-H246</strain>
    </source>
</reference>
<proteinExistence type="predicted"/>
<evidence type="ECO:0000313" key="1">
    <source>
        <dbReference type="EMBL" id="MCC2148913.1"/>
    </source>
</evidence>
<keyword evidence="2" id="KW-1185">Reference proteome</keyword>
<protein>
    <submittedName>
        <fullName evidence="1">Uncharacterized protein</fullName>
    </submittedName>
</protein>
<dbReference type="Proteomes" id="UP001299235">
    <property type="component" value="Unassembled WGS sequence"/>
</dbReference>
<accession>A0ABS8EUN6</accession>